<evidence type="ECO:0000256" key="6">
    <source>
        <dbReference type="ARBA" id="ARBA00033752"/>
    </source>
</evidence>
<keyword evidence="10" id="KW-1185">Reference proteome</keyword>
<evidence type="ECO:0000256" key="4">
    <source>
        <dbReference type="ARBA" id="ARBA00023128"/>
    </source>
</evidence>
<evidence type="ECO:0000256" key="1">
    <source>
        <dbReference type="ARBA" id="ARBA00004173"/>
    </source>
</evidence>
<keyword evidence="5" id="KW-0687">Ribonucleoprotein</keyword>
<evidence type="ECO:0000256" key="8">
    <source>
        <dbReference type="SAM" id="MobiDB-lite"/>
    </source>
</evidence>
<evidence type="ECO:0000256" key="7">
    <source>
        <dbReference type="ARBA" id="ARBA00035179"/>
    </source>
</evidence>
<evidence type="ECO:0000256" key="5">
    <source>
        <dbReference type="ARBA" id="ARBA00023274"/>
    </source>
</evidence>
<dbReference type="PANTHER" id="PTHR28595">
    <property type="entry name" value="39S RIBOSOMAL PROTEIN L54, MITOCHONDRIAL"/>
    <property type="match status" value="1"/>
</dbReference>
<evidence type="ECO:0000256" key="3">
    <source>
        <dbReference type="ARBA" id="ARBA00022980"/>
    </source>
</evidence>
<organism evidence="9 10">
    <name type="scientific">Discina gigas</name>
    <dbReference type="NCBI Taxonomy" id="1032678"/>
    <lineage>
        <taxon>Eukaryota</taxon>
        <taxon>Fungi</taxon>
        <taxon>Dikarya</taxon>
        <taxon>Ascomycota</taxon>
        <taxon>Pezizomycotina</taxon>
        <taxon>Pezizomycetes</taxon>
        <taxon>Pezizales</taxon>
        <taxon>Discinaceae</taxon>
        <taxon>Discina</taxon>
    </lineage>
</organism>
<protein>
    <recommendedName>
        <fullName evidence="7">Large ribosomal subunit protein mL54</fullName>
    </recommendedName>
</protein>
<evidence type="ECO:0000313" key="10">
    <source>
        <dbReference type="Proteomes" id="UP001447188"/>
    </source>
</evidence>
<dbReference type="PANTHER" id="PTHR28595:SF1">
    <property type="entry name" value="LARGE RIBOSOMAL SUBUNIT PROTEIN ML54"/>
    <property type="match status" value="1"/>
</dbReference>
<reference evidence="9 10" key="1">
    <citation type="submission" date="2024-02" db="EMBL/GenBank/DDBJ databases">
        <title>Discinaceae phylogenomics.</title>
        <authorList>
            <person name="Dirks A.C."/>
            <person name="James T.Y."/>
        </authorList>
    </citation>
    <scope>NUCLEOTIDE SEQUENCE [LARGE SCALE GENOMIC DNA]</scope>
    <source>
        <strain evidence="9 10">ACD0624</strain>
    </source>
</reference>
<dbReference type="Proteomes" id="UP001447188">
    <property type="component" value="Unassembled WGS sequence"/>
</dbReference>
<proteinExistence type="inferred from homology"/>
<keyword evidence="2" id="KW-0809">Transit peptide</keyword>
<sequence length="251" mass="26748">MFCARCLRSCSVRRPATLLVARTYAVASPGPSKPLPSSTPAGEAASAGSPPKLSPQPFSTPLTPAPAKAAKKPNAVISGTLAGTPLRHINYLKGKSDPIALEDSEYPDWLWTLLAPAKTAATADGEAVGDLYSKSKKERKIAKKRAEKIATLQSLDSEIRIPISEQTIDLPFTTSNEYPFTRVVSAVGGVGDSRSRSKGGMKMKPSTVEIGSEVQVGADEAVAARLEVKREMRKKSRAAIKEKNFLSTLGR</sequence>
<evidence type="ECO:0000256" key="2">
    <source>
        <dbReference type="ARBA" id="ARBA00022946"/>
    </source>
</evidence>
<comment type="similarity">
    <text evidence="6">Belongs to the mitochondrion-specific ribosomal protein mL54 family.</text>
</comment>
<keyword evidence="3" id="KW-0689">Ribosomal protein</keyword>
<keyword evidence="4" id="KW-0496">Mitochondrion</keyword>
<feature type="compositionally biased region" description="Low complexity" evidence="8">
    <location>
        <begin position="36"/>
        <end position="51"/>
    </location>
</feature>
<dbReference type="Pfam" id="PF08561">
    <property type="entry name" value="Ribosomal_L37"/>
    <property type="match status" value="1"/>
</dbReference>
<accession>A0ABR3GTL2</accession>
<gene>
    <name evidence="9" type="ORF">Q9L58_001657</name>
</gene>
<feature type="region of interest" description="Disordered" evidence="8">
    <location>
        <begin position="28"/>
        <end position="71"/>
    </location>
</feature>
<name>A0ABR3GTL2_9PEZI</name>
<comment type="subcellular location">
    <subcellularLocation>
        <location evidence="1">Mitochondrion</location>
    </subcellularLocation>
</comment>
<dbReference type="InterPro" id="IPR013870">
    <property type="entry name" value="Ribosomal_mL54"/>
</dbReference>
<evidence type="ECO:0000313" key="9">
    <source>
        <dbReference type="EMBL" id="KAL0639198.1"/>
    </source>
</evidence>
<dbReference type="EMBL" id="JBBBZM010000013">
    <property type="protein sequence ID" value="KAL0639198.1"/>
    <property type="molecule type" value="Genomic_DNA"/>
</dbReference>
<comment type="caution">
    <text evidence="9">The sequence shown here is derived from an EMBL/GenBank/DDBJ whole genome shotgun (WGS) entry which is preliminary data.</text>
</comment>